<reference evidence="2 3" key="1">
    <citation type="submission" date="2018-12" db="EMBL/GenBank/DDBJ databases">
        <authorList>
            <person name="Feng G."/>
            <person name="Zhu H."/>
        </authorList>
    </citation>
    <scope>NUCLEOTIDE SEQUENCE [LARGE SCALE GENOMIC DNA]</scope>
    <source>
        <strain evidence="2 3">9PBR-2</strain>
    </source>
</reference>
<dbReference type="AlphaFoldDB" id="A0A428JTD5"/>
<evidence type="ECO:0000256" key="1">
    <source>
        <dbReference type="SAM" id="SignalP"/>
    </source>
</evidence>
<dbReference type="RefSeq" id="WP_125426020.1">
    <property type="nucleotide sequence ID" value="NZ_RWIS01000001.1"/>
</dbReference>
<sequence length="153" mass="16896">MRVLWILLLITSLSSAGGVAQQLPAPPMELVRQVAQASTPLPALPLKEAHRTLGTARRQFQGRRPTGAQLYVVAQGLNEAATPELLVVRVLTWQGPQLTGLIVRVPETHPPAPIELEESAVQDWLLLHSDGREEGNYLGKFWDLEQRLTEQGE</sequence>
<dbReference type="OrthoDB" id="881662at2"/>
<proteinExistence type="predicted"/>
<evidence type="ECO:0008006" key="4">
    <source>
        <dbReference type="Google" id="ProtNLM"/>
    </source>
</evidence>
<keyword evidence="3" id="KW-1185">Reference proteome</keyword>
<organism evidence="2 3">
    <name type="scientific">Hymenobacter metallilatus</name>
    <dbReference type="NCBI Taxonomy" id="2493666"/>
    <lineage>
        <taxon>Bacteria</taxon>
        <taxon>Pseudomonadati</taxon>
        <taxon>Bacteroidota</taxon>
        <taxon>Cytophagia</taxon>
        <taxon>Cytophagales</taxon>
        <taxon>Hymenobacteraceae</taxon>
        <taxon>Hymenobacter</taxon>
    </lineage>
</organism>
<feature type="chain" id="PRO_5019489632" description="DUF2314 domain-containing protein" evidence="1">
    <location>
        <begin position="17"/>
        <end position="153"/>
    </location>
</feature>
<accession>A0A428JTD5</accession>
<comment type="caution">
    <text evidence="2">The sequence shown here is derived from an EMBL/GenBank/DDBJ whole genome shotgun (WGS) entry which is preliminary data.</text>
</comment>
<protein>
    <recommendedName>
        <fullName evidence="4">DUF2314 domain-containing protein</fullName>
    </recommendedName>
</protein>
<evidence type="ECO:0000313" key="3">
    <source>
        <dbReference type="Proteomes" id="UP000280066"/>
    </source>
</evidence>
<keyword evidence="1" id="KW-0732">Signal</keyword>
<evidence type="ECO:0000313" key="2">
    <source>
        <dbReference type="EMBL" id="RSK37397.1"/>
    </source>
</evidence>
<name>A0A428JTD5_9BACT</name>
<dbReference type="EMBL" id="RWIS01000001">
    <property type="protein sequence ID" value="RSK37397.1"/>
    <property type="molecule type" value="Genomic_DNA"/>
</dbReference>
<feature type="signal peptide" evidence="1">
    <location>
        <begin position="1"/>
        <end position="16"/>
    </location>
</feature>
<dbReference type="Proteomes" id="UP000280066">
    <property type="component" value="Unassembled WGS sequence"/>
</dbReference>
<gene>
    <name evidence="2" type="ORF">EI290_01730</name>
</gene>